<dbReference type="SUPFAM" id="SSF109998">
    <property type="entry name" value="Triger factor/SurA peptide-binding domain-like"/>
    <property type="match status" value="1"/>
</dbReference>
<evidence type="ECO:0000256" key="2">
    <source>
        <dbReference type="ARBA" id="ARBA00004496"/>
    </source>
</evidence>
<dbReference type="SUPFAM" id="SSF54534">
    <property type="entry name" value="FKBP-like"/>
    <property type="match status" value="1"/>
</dbReference>
<dbReference type="InterPro" id="IPR037041">
    <property type="entry name" value="Trigger_fac_C_sf"/>
</dbReference>
<dbReference type="InterPro" id="IPR005215">
    <property type="entry name" value="Trig_fac"/>
</dbReference>
<dbReference type="EC" id="5.2.1.8" evidence="10"/>
<dbReference type="PROSITE" id="PS51257">
    <property type="entry name" value="PROKAR_LIPOPROTEIN"/>
    <property type="match status" value="1"/>
</dbReference>
<feature type="domain" description="PPIase FKBP-type" evidence="12">
    <location>
        <begin position="109"/>
        <end position="169"/>
    </location>
</feature>
<dbReference type="InterPro" id="IPR027304">
    <property type="entry name" value="Trigger_fact/SurA_dom_sf"/>
</dbReference>
<reference evidence="13" key="1">
    <citation type="journal article" date="2021" name="PeerJ">
        <title>Extensive microbial diversity within the chicken gut microbiome revealed by metagenomics and culture.</title>
        <authorList>
            <person name="Gilroy R."/>
            <person name="Ravi A."/>
            <person name="Getino M."/>
            <person name="Pursley I."/>
            <person name="Horton D.L."/>
            <person name="Alikhan N.F."/>
            <person name="Baker D."/>
            <person name="Gharbi K."/>
            <person name="Hall N."/>
            <person name="Watson M."/>
            <person name="Adriaenssens E.M."/>
            <person name="Foster-Nyarko E."/>
            <person name="Jarju S."/>
            <person name="Secka A."/>
            <person name="Antonio M."/>
            <person name="Oren A."/>
            <person name="Chaudhuri R.R."/>
            <person name="La Ragione R."/>
            <person name="Hildebrand F."/>
            <person name="Pallen M.J."/>
        </authorList>
    </citation>
    <scope>NUCLEOTIDE SEQUENCE</scope>
    <source>
        <strain evidence="13">ChiHjej12B11-1927</strain>
    </source>
</reference>
<comment type="similarity">
    <text evidence="3">Belongs to the FKBP-type PPIase family. Tig subfamily.</text>
</comment>
<dbReference type="GO" id="GO:0003755">
    <property type="term" value="F:peptidyl-prolyl cis-trans isomerase activity"/>
    <property type="evidence" value="ECO:0007669"/>
    <property type="project" value="UniProtKB-KW"/>
</dbReference>
<evidence type="ECO:0000256" key="1">
    <source>
        <dbReference type="ARBA" id="ARBA00000971"/>
    </source>
</evidence>
<proteinExistence type="inferred from homology"/>
<evidence type="ECO:0000256" key="10">
    <source>
        <dbReference type="PROSITE-ProRule" id="PRU00277"/>
    </source>
</evidence>
<dbReference type="GO" id="GO:0006457">
    <property type="term" value="P:protein folding"/>
    <property type="evidence" value="ECO:0007669"/>
    <property type="project" value="InterPro"/>
</dbReference>
<feature type="chain" id="PRO_5039686950" description="peptidylprolyl isomerase" evidence="11">
    <location>
        <begin position="20"/>
        <end position="387"/>
    </location>
</feature>
<dbReference type="PROSITE" id="PS50059">
    <property type="entry name" value="FKBP_PPIASE"/>
    <property type="match status" value="1"/>
</dbReference>
<dbReference type="InterPro" id="IPR008880">
    <property type="entry name" value="Trigger_fac_C"/>
</dbReference>
<protein>
    <recommendedName>
        <fullName evidence="10">peptidylprolyl isomerase</fullName>
        <ecNumber evidence="10">5.2.1.8</ecNumber>
    </recommendedName>
</protein>
<evidence type="ECO:0000256" key="7">
    <source>
        <dbReference type="ARBA" id="ARBA00023235"/>
    </source>
</evidence>
<keyword evidence="6" id="KW-0143">Chaperone</keyword>
<keyword evidence="7 10" id="KW-0413">Isomerase</keyword>
<comment type="catalytic activity">
    <reaction evidence="1 10">
        <text>[protein]-peptidylproline (omega=180) = [protein]-peptidylproline (omega=0)</text>
        <dbReference type="Rhea" id="RHEA:16237"/>
        <dbReference type="Rhea" id="RHEA-COMP:10747"/>
        <dbReference type="Rhea" id="RHEA-COMP:10748"/>
        <dbReference type="ChEBI" id="CHEBI:83833"/>
        <dbReference type="ChEBI" id="CHEBI:83834"/>
        <dbReference type="EC" id="5.2.1.8"/>
    </reaction>
</comment>
<dbReference type="Gene3D" id="1.10.3120.10">
    <property type="entry name" value="Trigger factor, C-terminal domain"/>
    <property type="match status" value="1"/>
</dbReference>
<sequence length="387" mass="43108">MKKKIAVLLLSMSMLCFVAGCSDREETDTENAVQEAEEESVVNSEGLVVAVDVDDLENYITLGEYQNLTVEESPVEETTDEDVDAYIERQMIGNYSPVEVTEDRPVQENDTVNIDYAGYQDGEAFDGGTAQDQNLRIGSGSYIEGFEDGLIGHRKGETVTLNLTFPEDYEPNPDLAGQPVVFEVTINSISEPPTLTDEWAADNTDYDTAQEYWDAQKEALIQERANEYESQVKSDLFQQVMENSQIKDYPEDILNDLKSDIETQMDQMYTSMYGMSLDEALEAQGISTEEAEQSIDETAKSYLSQYMLTQAILDAEGISLTEADYEKALDDFAKLSGFENSEEIESMYSDATVLKGNVLWNVACDKLMETATITEPAAEESAEDTAQ</sequence>
<dbReference type="InterPro" id="IPR046357">
    <property type="entry name" value="PPIase_dom_sf"/>
</dbReference>
<keyword evidence="5 10" id="KW-0697">Rotamase</keyword>
<reference evidence="13" key="2">
    <citation type="submission" date="2021-04" db="EMBL/GenBank/DDBJ databases">
        <authorList>
            <person name="Gilroy R."/>
        </authorList>
    </citation>
    <scope>NUCLEOTIDE SEQUENCE</scope>
    <source>
        <strain evidence="13">ChiHjej12B11-1927</strain>
    </source>
</reference>
<dbReference type="EMBL" id="DXFG01000093">
    <property type="protein sequence ID" value="HIX37199.1"/>
    <property type="molecule type" value="Genomic_DNA"/>
</dbReference>
<dbReference type="GO" id="GO:0005737">
    <property type="term" value="C:cytoplasm"/>
    <property type="evidence" value="ECO:0007669"/>
    <property type="project" value="UniProtKB-SubCell"/>
</dbReference>
<feature type="signal peptide" evidence="11">
    <location>
        <begin position="1"/>
        <end position="19"/>
    </location>
</feature>
<evidence type="ECO:0000259" key="12">
    <source>
        <dbReference type="PROSITE" id="PS50059"/>
    </source>
</evidence>
<evidence type="ECO:0000256" key="9">
    <source>
        <dbReference type="ARBA" id="ARBA00024849"/>
    </source>
</evidence>
<dbReference type="AlphaFoldDB" id="A0A9D1VL20"/>
<evidence type="ECO:0000256" key="3">
    <source>
        <dbReference type="ARBA" id="ARBA00005464"/>
    </source>
</evidence>
<dbReference type="GO" id="GO:0015031">
    <property type="term" value="P:protein transport"/>
    <property type="evidence" value="ECO:0007669"/>
    <property type="project" value="InterPro"/>
</dbReference>
<comment type="caution">
    <text evidence="13">The sequence shown here is derived from an EMBL/GenBank/DDBJ whole genome shotgun (WGS) entry which is preliminary data.</text>
</comment>
<evidence type="ECO:0000256" key="4">
    <source>
        <dbReference type="ARBA" id="ARBA00022618"/>
    </source>
</evidence>
<comment type="function">
    <text evidence="9">Involved in protein export. Acts as a chaperone by maintaining the newly synthesized protein in an open conformation. Functions as a peptidyl-prolyl cis-trans isomerase.</text>
</comment>
<dbReference type="Pfam" id="PF05698">
    <property type="entry name" value="Trigger_C"/>
    <property type="match status" value="1"/>
</dbReference>
<keyword evidence="11" id="KW-0732">Signal</keyword>
<dbReference type="InterPro" id="IPR001179">
    <property type="entry name" value="PPIase_FKBP_dom"/>
</dbReference>
<evidence type="ECO:0000313" key="13">
    <source>
        <dbReference type="EMBL" id="HIX37199.1"/>
    </source>
</evidence>
<organism evidence="13 14">
    <name type="scientific">Candidatus Blautia pullistercoris</name>
    <dbReference type="NCBI Taxonomy" id="2838499"/>
    <lineage>
        <taxon>Bacteria</taxon>
        <taxon>Bacillati</taxon>
        <taxon>Bacillota</taxon>
        <taxon>Clostridia</taxon>
        <taxon>Lachnospirales</taxon>
        <taxon>Lachnospiraceae</taxon>
        <taxon>Blautia</taxon>
    </lineage>
</organism>
<evidence type="ECO:0000256" key="5">
    <source>
        <dbReference type="ARBA" id="ARBA00023110"/>
    </source>
</evidence>
<dbReference type="Gene3D" id="3.10.50.40">
    <property type="match status" value="1"/>
</dbReference>
<accession>A0A9D1VL20</accession>
<evidence type="ECO:0000256" key="6">
    <source>
        <dbReference type="ARBA" id="ARBA00023186"/>
    </source>
</evidence>
<evidence type="ECO:0000313" key="14">
    <source>
        <dbReference type="Proteomes" id="UP000824230"/>
    </source>
</evidence>
<dbReference type="PIRSF" id="PIRSF003095">
    <property type="entry name" value="Trigger_factor"/>
    <property type="match status" value="1"/>
</dbReference>
<keyword evidence="4" id="KW-0132">Cell division</keyword>
<dbReference type="GO" id="GO:0051301">
    <property type="term" value="P:cell division"/>
    <property type="evidence" value="ECO:0007669"/>
    <property type="project" value="UniProtKB-KW"/>
</dbReference>
<name>A0A9D1VL20_9FIRM</name>
<comment type="subcellular location">
    <subcellularLocation>
        <location evidence="2">Cytoplasm</location>
    </subcellularLocation>
</comment>
<dbReference type="FunFam" id="3.10.50.40:FF:000001">
    <property type="entry name" value="Trigger factor"/>
    <property type="match status" value="1"/>
</dbReference>
<evidence type="ECO:0000256" key="11">
    <source>
        <dbReference type="SAM" id="SignalP"/>
    </source>
</evidence>
<dbReference type="NCBIfam" id="TIGR00115">
    <property type="entry name" value="tig"/>
    <property type="match status" value="1"/>
</dbReference>
<dbReference type="Proteomes" id="UP000824230">
    <property type="component" value="Unassembled WGS sequence"/>
</dbReference>
<evidence type="ECO:0000256" key="8">
    <source>
        <dbReference type="ARBA" id="ARBA00023306"/>
    </source>
</evidence>
<dbReference type="Pfam" id="PF00254">
    <property type="entry name" value="FKBP_C"/>
    <property type="match status" value="1"/>
</dbReference>
<keyword evidence="8" id="KW-0131">Cell cycle</keyword>
<gene>
    <name evidence="13" type="primary">tig</name>
    <name evidence="13" type="ORF">H9738_04920</name>
</gene>